<name>A0A6A4GIZ5_9AGAR</name>
<feature type="compositionally biased region" description="Basic and acidic residues" evidence="1">
    <location>
        <begin position="249"/>
        <end position="258"/>
    </location>
</feature>
<gene>
    <name evidence="2" type="ORF">BT96DRAFT_1006829</name>
</gene>
<protein>
    <submittedName>
        <fullName evidence="2">Uncharacterized protein</fullName>
    </submittedName>
</protein>
<evidence type="ECO:0000256" key="1">
    <source>
        <dbReference type="SAM" id="MobiDB-lite"/>
    </source>
</evidence>
<dbReference type="AlphaFoldDB" id="A0A6A4GIZ5"/>
<reference evidence="2" key="1">
    <citation type="journal article" date="2019" name="Environ. Microbiol.">
        <title>Fungal ecological strategies reflected in gene transcription - a case study of two litter decomposers.</title>
        <authorList>
            <person name="Barbi F."/>
            <person name="Kohler A."/>
            <person name="Barry K."/>
            <person name="Baskaran P."/>
            <person name="Daum C."/>
            <person name="Fauchery L."/>
            <person name="Ihrmark K."/>
            <person name="Kuo A."/>
            <person name="LaButti K."/>
            <person name="Lipzen A."/>
            <person name="Morin E."/>
            <person name="Grigoriev I.V."/>
            <person name="Henrissat B."/>
            <person name="Lindahl B."/>
            <person name="Martin F."/>
        </authorList>
    </citation>
    <scope>NUCLEOTIDE SEQUENCE</scope>
    <source>
        <strain evidence="2">JB14</strain>
    </source>
</reference>
<feature type="compositionally biased region" description="Low complexity" evidence="1">
    <location>
        <begin position="375"/>
        <end position="385"/>
    </location>
</feature>
<feature type="compositionally biased region" description="Basic and acidic residues" evidence="1">
    <location>
        <begin position="411"/>
        <end position="424"/>
    </location>
</feature>
<feature type="compositionally biased region" description="Polar residues" evidence="1">
    <location>
        <begin position="277"/>
        <end position="313"/>
    </location>
</feature>
<dbReference type="Proteomes" id="UP000799118">
    <property type="component" value="Unassembled WGS sequence"/>
</dbReference>
<feature type="region of interest" description="Disordered" evidence="1">
    <location>
        <begin position="529"/>
        <end position="577"/>
    </location>
</feature>
<feature type="compositionally biased region" description="Basic residues" evidence="1">
    <location>
        <begin position="23"/>
        <end position="34"/>
    </location>
</feature>
<organism evidence="2 3">
    <name type="scientific">Gymnopus androsaceus JB14</name>
    <dbReference type="NCBI Taxonomy" id="1447944"/>
    <lineage>
        <taxon>Eukaryota</taxon>
        <taxon>Fungi</taxon>
        <taxon>Dikarya</taxon>
        <taxon>Basidiomycota</taxon>
        <taxon>Agaricomycotina</taxon>
        <taxon>Agaricomycetes</taxon>
        <taxon>Agaricomycetidae</taxon>
        <taxon>Agaricales</taxon>
        <taxon>Marasmiineae</taxon>
        <taxon>Omphalotaceae</taxon>
        <taxon>Gymnopus</taxon>
    </lineage>
</organism>
<feature type="compositionally biased region" description="Polar residues" evidence="1">
    <location>
        <begin position="841"/>
        <end position="852"/>
    </location>
</feature>
<feature type="region of interest" description="Disordered" evidence="1">
    <location>
        <begin position="1"/>
        <end position="84"/>
    </location>
</feature>
<proteinExistence type="predicted"/>
<feature type="compositionally biased region" description="Polar residues" evidence="1">
    <location>
        <begin position="425"/>
        <end position="451"/>
    </location>
</feature>
<feature type="region of interest" description="Disordered" evidence="1">
    <location>
        <begin position="146"/>
        <end position="451"/>
    </location>
</feature>
<feature type="compositionally biased region" description="Pro residues" evidence="1">
    <location>
        <begin position="386"/>
        <end position="395"/>
    </location>
</feature>
<accession>A0A6A4GIZ5</accession>
<sequence length="852" mass="90638">MQDEGVLDHALPMDVDSDGKDKQKAKKKKGGKPKLSKEEEEEKKPKIDQVSTNDSGHLHTGQGGLAADAKSPVMPSTKNGPAVYSPIVLPSRNAQIYITQMMSTEDCIKEVGYWNTLCQVELRRRMDYLDSCGQCYLNMRDFENGDADESTDMPAESGNAGPRPVDSDNIEPRAGESSGMQDDNVAVDSGKGNSGRDEFTKSNPSNDAASHSTLSNSSDVGTSQSTPDVMASMPISTLDPHPPPLVKPVDIKGEKTSEDMIVDSSDSSGGWDELTKFNPSNDAASHSTPSNSSNVRTFQSTLNVTASTPNSTLDPHPPSPVEPVDIEGEKTSEDMIVDSSDSSGGWDELTKSNPSDDAASHSTPSNPSDVGTSQSPDVTASTPSSTPDPGPPPLVKPVDIEGGKALGDMVVDCRDSSGGRDELTNSKPSNHVASHFTPFNPSDVEASQSTPGVMASMPKASAAAYFVSVVLAKISNSSPDSSNTHASVGVSNGSSISGASVDAPSTLTKPCLNACSYASVSNVFSDSHASGDASNMLSKPHFSDGPPNVDSQEATSFSNELVKSTASNPSDALASAPSLTLDPPVGIGGKTVSVNAVDLDLHTASSSPSKPFNSTLSDSSARSSITPNDVLALEDTWPRWIQEGFDSLLQPLPGTDVGNSVGEAEWMNAMKAWVILEKAFGFNNPGGAKFTYPMEGHPVIVHEWFKNRKTVCLVMVRDYGDVAEFGEKWWTWWSMICPEWQERNGMGRIVVGGEGEGEWDGFEQPGQSGLLSVLVCLRWWFLNADLDAEREGSLLALKDVVAVMEDIAYVKGGYDKWKGKKCQANSDPTLDKADRHPIKRATQSSTHTGPQH</sequence>
<evidence type="ECO:0000313" key="3">
    <source>
        <dbReference type="Proteomes" id="UP000799118"/>
    </source>
</evidence>
<evidence type="ECO:0000313" key="2">
    <source>
        <dbReference type="EMBL" id="KAE9385662.1"/>
    </source>
</evidence>
<feature type="region of interest" description="Disordered" evidence="1">
    <location>
        <begin position="604"/>
        <end position="623"/>
    </location>
</feature>
<feature type="compositionally biased region" description="Polar residues" evidence="1">
    <location>
        <begin position="201"/>
        <end position="227"/>
    </location>
</feature>
<feature type="compositionally biased region" description="Polar residues" evidence="1">
    <location>
        <begin position="351"/>
        <end position="374"/>
    </location>
</feature>
<feature type="region of interest" description="Disordered" evidence="1">
    <location>
        <begin position="824"/>
        <end position="852"/>
    </location>
</feature>
<dbReference type="OrthoDB" id="2803783at2759"/>
<feature type="compositionally biased region" description="Polar residues" evidence="1">
    <location>
        <begin position="549"/>
        <end position="570"/>
    </location>
</feature>
<dbReference type="EMBL" id="ML769957">
    <property type="protein sequence ID" value="KAE9385662.1"/>
    <property type="molecule type" value="Genomic_DNA"/>
</dbReference>
<keyword evidence="3" id="KW-1185">Reference proteome</keyword>